<comment type="caution">
    <text evidence="6">The sequence shown here is derived from an EMBL/GenBank/DDBJ whole genome shotgun (WGS) entry which is preliminary data.</text>
</comment>
<dbReference type="InterPro" id="IPR000898">
    <property type="entry name" value="Indolamine_dOase"/>
</dbReference>
<dbReference type="AlphaFoldDB" id="A0A9P6Q5T5"/>
<dbReference type="Pfam" id="PF01231">
    <property type="entry name" value="IDO"/>
    <property type="match status" value="1"/>
</dbReference>
<dbReference type="Gene3D" id="1.20.58.480">
    <property type="match status" value="1"/>
</dbReference>
<dbReference type="GO" id="GO:0019441">
    <property type="term" value="P:L-tryptophan catabolic process to kynurenine"/>
    <property type="evidence" value="ECO:0007669"/>
    <property type="project" value="InterPro"/>
</dbReference>
<evidence type="ECO:0000313" key="7">
    <source>
        <dbReference type="Proteomes" id="UP000726737"/>
    </source>
</evidence>
<evidence type="ECO:0000313" key="6">
    <source>
        <dbReference type="EMBL" id="KAG0260200.1"/>
    </source>
</evidence>
<name>A0A9P6Q5T5_9FUNG</name>
<dbReference type="Proteomes" id="UP000726737">
    <property type="component" value="Unassembled WGS sequence"/>
</dbReference>
<evidence type="ECO:0000256" key="5">
    <source>
        <dbReference type="SAM" id="MobiDB-lite"/>
    </source>
</evidence>
<dbReference type="PANTHER" id="PTHR28657">
    <property type="entry name" value="INDOLEAMINE 2,3-DIOXYGENASE"/>
    <property type="match status" value="1"/>
</dbReference>
<proteinExistence type="inferred from homology"/>
<dbReference type="PANTHER" id="PTHR28657:SF5">
    <property type="entry name" value="INDOLEAMINE 2,3-DIOXYGENASE"/>
    <property type="match status" value="1"/>
</dbReference>
<dbReference type="InterPro" id="IPR037217">
    <property type="entry name" value="Trp/Indoleamine_2_3_dOase-like"/>
</dbReference>
<feature type="binding site" description="proximal binding residue" evidence="4">
    <location>
        <position position="381"/>
    </location>
    <ligand>
        <name>heme b</name>
        <dbReference type="ChEBI" id="CHEBI:60344"/>
    </ligand>
    <ligandPart>
        <name>Fe</name>
        <dbReference type="ChEBI" id="CHEBI:18248"/>
    </ligandPart>
</feature>
<sequence>MLATSATTLAPPDQKNGDQLPLPVLENYDVSSRNGFVPFPQPLPRLTQAYYQPWEEIMDQLNSLMDSRQLRSRVDQLPLLNIGQLKTGPEQKRAYTLLCIMAHSYVWGSGLDIAQSIPEPLAVPWQAIADVIDIPPVLSYAGNNLWNWKLKDLNGSYDPENLIALSTMTGTSDEDWFDIISVAVEIEGGSALQPLLEAMQAVRADGLQEVTDKLKIALPRLERVGKLLARMFENCEPAVFYWKIRKFLSGSENMAALGLPNGLEYKGVNNNERKHYMGATAGQSSLFPALDIIFGIEHYNASSDNNNSKNKAPNALLVKMREFMPGSHRGLLDHLAKVANLRPYILSKSGPDSKSASEAVKELAAAFDACVHQIKLFRDTHIQVVTRYIMTQARRGPPEGWEDYRVKTDKLQRPVAVANGSGVDKAQKGEEEDEPAIQGTGGSDLMPFLKNNRDDTNAAKVESVIKK</sequence>
<dbReference type="SUPFAM" id="SSF140959">
    <property type="entry name" value="Indolic compounds 2,3-dioxygenase-like"/>
    <property type="match status" value="1"/>
</dbReference>
<dbReference type="GO" id="GO:0005737">
    <property type="term" value="C:cytoplasm"/>
    <property type="evidence" value="ECO:0007669"/>
    <property type="project" value="TreeGrafter"/>
</dbReference>
<dbReference type="GO" id="GO:0034354">
    <property type="term" value="P:'de novo' NAD+ biosynthetic process from L-tryptophan"/>
    <property type="evidence" value="ECO:0007669"/>
    <property type="project" value="TreeGrafter"/>
</dbReference>
<reference evidence="6" key="1">
    <citation type="journal article" date="2020" name="Fungal Divers.">
        <title>Resolving the Mortierellaceae phylogeny through synthesis of multi-gene phylogenetics and phylogenomics.</title>
        <authorList>
            <person name="Vandepol N."/>
            <person name="Liber J."/>
            <person name="Desiro A."/>
            <person name="Na H."/>
            <person name="Kennedy M."/>
            <person name="Barry K."/>
            <person name="Grigoriev I.V."/>
            <person name="Miller A.N."/>
            <person name="O'Donnell K."/>
            <person name="Stajich J.E."/>
            <person name="Bonito G."/>
        </authorList>
    </citation>
    <scope>NUCLEOTIDE SEQUENCE</scope>
    <source>
        <strain evidence="6">KOD948</strain>
    </source>
</reference>
<dbReference type="EMBL" id="JAAAJA010000162">
    <property type="protein sequence ID" value="KAG0260200.1"/>
    <property type="molecule type" value="Genomic_DNA"/>
</dbReference>
<gene>
    <name evidence="6" type="ORF">BG011_002077</name>
</gene>
<feature type="region of interest" description="Disordered" evidence="5">
    <location>
        <begin position="1"/>
        <end position="21"/>
    </location>
</feature>
<feature type="compositionally biased region" description="Basic and acidic residues" evidence="5">
    <location>
        <begin position="451"/>
        <end position="467"/>
    </location>
</feature>
<dbReference type="OrthoDB" id="540174at2759"/>
<keyword evidence="4" id="KW-0349">Heme</keyword>
<evidence type="ECO:0008006" key="8">
    <source>
        <dbReference type="Google" id="ProtNLM"/>
    </source>
</evidence>
<evidence type="ECO:0000256" key="3">
    <source>
        <dbReference type="ARBA" id="ARBA00023004"/>
    </source>
</evidence>
<evidence type="ECO:0000256" key="1">
    <source>
        <dbReference type="ARBA" id="ARBA00007119"/>
    </source>
</evidence>
<comment type="similarity">
    <text evidence="1">Belongs to the indoleamine 2,3-dioxygenase family.</text>
</comment>
<feature type="region of interest" description="Disordered" evidence="5">
    <location>
        <begin position="417"/>
        <end position="467"/>
    </location>
</feature>
<keyword evidence="7" id="KW-1185">Reference proteome</keyword>
<organism evidence="6 7">
    <name type="scientific">Mortierella polycephala</name>
    <dbReference type="NCBI Taxonomy" id="41804"/>
    <lineage>
        <taxon>Eukaryota</taxon>
        <taxon>Fungi</taxon>
        <taxon>Fungi incertae sedis</taxon>
        <taxon>Mucoromycota</taxon>
        <taxon>Mortierellomycotina</taxon>
        <taxon>Mortierellomycetes</taxon>
        <taxon>Mortierellales</taxon>
        <taxon>Mortierellaceae</taxon>
        <taxon>Mortierella</taxon>
    </lineage>
</organism>
<protein>
    <recommendedName>
        <fullName evidence="8">Indoleamine 2,3-dioxygenase</fullName>
    </recommendedName>
</protein>
<evidence type="ECO:0000256" key="4">
    <source>
        <dbReference type="PIRSR" id="PIRSR600898-1"/>
    </source>
</evidence>
<evidence type="ECO:0000256" key="2">
    <source>
        <dbReference type="ARBA" id="ARBA00022723"/>
    </source>
</evidence>
<dbReference type="GO" id="GO:0020037">
    <property type="term" value="F:heme binding"/>
    <property type="evidence" value="ECO:0007669"/>
    <property type="project" value="InterPro"/>
</dbReference>
<accession>A0A9P6Q5T5</accession>
<keyword evidence="3 4" id="KW-0408">Iron</keyword>
<dbReference type="GO" id="GO:0033754">
    <property type="term" value="F:indoleamine 2,3-dioxygenase activity"/>
    <property type="evidence" value="ECO:0007669"/>
    <property type="project" value="TreeGrafter"/>
</dbReference>
<keyword evidence="2 4" id="KW-0479">Metal-binding</keyword>
<dbReference type="GO" id="GO:0046872">
    <property type="term" value="F:metal ion binding"/>
    <property type="evidence" value="ECO:0007669"/>
    <property type="project" value="UniProtKB-KW"/>
</dbReference>